<evidence type="ECO:0000313" key="1">
    <source>
        <dbReference type="EMBL" id="KFM57457.1"/>
    </source>
</evidence>
<name>A0A087SX68_STEMI</name>
<feature type="non-terminal residue" evidence="1">
    <location>
        <position position="328"/>
    </location>
</feature>
<reference evidence="1 2" key="1">
    <citation type="submission" date="2013-11" db="EMBL/GenBank/DDBJ databases">
        <title>Genome sequencing of Stegodyphus mimosarum.</title>
        <authorList>
            <person name="Bechsgaard J."/>
        </authorList>
    </citation>
    <scope>NUCLEOTIDE SEQUENCE [LARGE SCALE GENOMIC DNA]</scope>
</reference>
<organism evidence="1 2">
    <name type="scientific">Stegodyphus mimosarum</name>
    <name type="common">African social velvet spider</name>
    <dbReference type="NCBI Taxonomy" id="407821"/>
    <lineage>
        <taxon>Eukaryota</taxon>
        <taxon>Metazoa</taxon>
        <taxon>Ecdysozoa</taxon>
        <taxon>Arthropoda</taxon>
        <taxon>Chelicerata</taxon>
        <taxon>Arachnida</taxon>
        <taxon>Araneae</taxon>
        <taxon>Araneomorphae</taxon>
        <taxon>Entelegynae</taxon>
        <taxon>Eresoidea</taxon>
        <taxon>Eresidae</taxon>
        <taxon>Stegodyphus</taxon>
    </lineage>
</organism>
<dbReference type="PANTHER" id="PTHR35385">
    <property type="entry name" value="PROTEIN B, PUTATIVE-RELATED-RELATED"/>
    <property type="match status" value="1"/>
</dbReference>
<dbReference type="AlphaFoldDB" id="A0A087SX68"/>
<dbReference type="OrthoDB" id="1902038at2759"/>
<dbReference type="EMBL" id="KK112365">
    <property type="protein sequence ID" value="KFM57457.1"/>
    <property type="molecule type" value="Genomic_DNA"/>
</dbReference>
<dbReference type="Proteomes" id="UP000054359">
    <property type="component" value="Unassembled WGS sequence"/>
</dbReference>
<proteinExistence type="predicted"/>
<evidence type="ECO:0000313" key="2">
    <source>
        <dbReference type="Proteomes" id="UP000054359"/>
    </source>
</evidence>
<dbReference type="PANTHER" id="PTHR35385:SF2">
    <property type="entry name" value="PROTEIN B, PUTATIVE-RELATED"/>
    <property type="match status" value="1"/>
</dbReference>
<sequence length="328" mass="38226">MTDERDLSSSGKKFFEVLFQNCEFHIVSSEFKGEEDFKVTVRCNLNNEREMERWKSRFEVLSHVQWVVRGGGKCTSDAAKFIYKKDYFCRLSKYRKKDESIRNKGCLASLVLRIKKDNKYTRYRDPLVRKDLRGIIKIVFQHTHPCNVPDVTKLLRPDPSVKTLFFQYFRSGMRPCEAIYYHKGLVMKRGTQYLSDSSVNPPPNWVYNVHKTWQKSGCDNGEEISSSISKTKVDDNLTINEIEEEEQADDLISSFSNSCQNMFAILHENKKNNYLMDCLRTFLEENSEINSAENLANFFLSHSRKSNAGSQLTDSNVIIKEELDFEIC</sequence>
<accession>A0A087SX68</accession>
<protein>
    <submittedName>
        <fullName evidence="1">Uncharacterized protein</fullName>
    </submittedName>
</protein>
<keyword evidence="2" id="KW-1185">Reference proteome</keyword>
<gene>
    <name evidence="1" type="ORF">X975_10407</name>
</gene>